<dbReference type="InterPro" id="IPR004017">
    <property type="entry name" value="Cys_rich_dom"/>
</dbReference>
<keyword evidence="7" id="KW-0472">Membrane</keyword>
<dbReference type="EMBL" id="CAJB01000092">
    <property type="protein sequence ID" value="CCH77298.1"/>
    <property type="molecule type" value="Genomic_DNA"/>
</dbReference>
<keyword evidence="10" id="KW-1185">Reference proteome</keyword>
<evidence type="ECO:0000256" key="7">
    <source>
        <dbReference type="SAM" id="Phobius"/>
    </source>
</evidence>
<dbReference type="InterPro" id="IPR017900">
    <property type="entry name" value="4Fe4S_Fe_S_CS"/>
</dbReference>
<dbReference type="SUPFAM" id="SSF46548">
    <property type="entry name" value="alpha-helical ferredoxin"/>
    <property type="match status" value="1"/>
</dbReference>
<protein>
    <submittedName>
        <fullName evidence="9">Putative iron-sulphur-binding reductase</fullName>
    </submittedName>
</protein>
<keyword evidence="3" id="KW-0560">Oxidoreductase</keyword>
<keyword evidence="5" id="KW-0411">Iron-sulfur</keyword>
<name>A0A077LU78_9MICO</name>
<dbReference type="PROSITE" id="PS51379">
    <property type="entry name" value="4FE4S_FER_2"/>
    <property type="match status" value="2"/>
</dbReference>
<keyword evidence="4" id="KW-0408">Iron</keyword>
<dbReference type="Pfam" id="PF02754">
    <property type="entry name" value="CCG"/>
    <property type="match status" value="2"/>
</dbReference>
<keyword evidence="7" id="KW-1133">Transmembrane helix</keyword>
<evidence type="ECO:0000256" key="2">
    <source>
        <dbReference type="ARBA" id="ARBA00022723"/>
    </source>
</evidence>
<evidence type="ECO:0000256" key="3">
    <source>
        <dbReference type="ARBA" id="ARBA00023002"/>
    </source>
</evidence>
<dbReference type="GO" id="GO:0005886">
    <property type="term" value="C:plasma membrane"/>
    <property type="evidence" value="ECO:0007669"/>
    <property type="project" value="TreeGrafter"/>
</dbReference>
<dbReference type="InterPro" id="IPR017896">
    <property type="entry name" value="4Fe4S_Fe-S-bd"/>
</dbReference>
<dbReference type="Proteomes" id="UP000035721">
    <property type="component" value="Unassembled WGS sequence"/>
</dbReference>
<evidence type="ECO:0000256" key="1">
    <source>
        <dbReference type="ARBA" id="ARBA00022485"/>
    </source>
</evidence>
<feature type="domain" description="4Fe-4S ferredoxin-type" evidence="8">
    <location>
        <begin position="391"/>
        <end position="423"/>
    </location>
</feature>
<keyword evidence="7" id="KW-0812">Transmembrane</keyword>
<dbReference type="PANTHER" id="PTHR43255:SF1">
    <property type="entry name" value="IRON-SULFUR-BINDING OXIDOREDUCTASE FADF-RELATED"/>
    <property type="match status" value="1"/>
</dbReference>
<dbReference type="GO" id="GO:0051539">
    <property type="term" value="F:4 iron, 4 sulfur cluster binding"/>
    <property type="evidence" value="ECO:0007669"/>
    <property type="project" value="UniProtKB-KW"/>
</dbReference>
<keyword evidence="2" id="KW-0479">Metal-binding</keyword>
<dbReference type="RefSeq" id="WP_048554231.1">
    <property type="nucleotide sequence ID" value="NZ_HF570958.1"/>
</dbReference>
<dbReference type="AlphaFoldDB" id="A0A077LU78"/>
<feature type="transmembrane region" description="Helical" evidence="7">
    <location>
        <begin position="217"/>
        <end position="238"/>
    </location>
</feature>
<proteinExistence type="predicted"/>
<feature type="region of interest" description="Disordered" evidence="6">
    <location>
        <begin position="745"/>
        <end position="766"/>
    </location>
</feature>
<dbReference type="PANTHER" id="PTHR43255">
    <property type="entry name" value="IRON-SULFUR-BINDING OXIDOREDUCTASE FADF-RELATED-RELATED"/>
    <property type="match status" value="1"/>
</dbReference>
<comment type="caution">
    <text evidence="9">The sequence shown here is derived from an EMBL/GenBank/DDBJ whole genome shotgun (WGS) entry which is preliminary data.</text>
</comment>
<accession>A0A077LU78</accession>
<feature type="transmembrane region" description="Helical" evidence="7">
    <location>
        <begin position="6"/>
        <end position="24"/>
    </location>
</feature>
<feature type="transmembrane region" description="Helical" evidence="7">
    <location>
        <begin position="73"/>
        <end position="97"/>
    </location>
</feature>
<dbReference type="InterPro" id="IPR051460">
    <property type="entry name" value="HdrC_iron-sulfur_subunit"/>
</dbReference>
<dbReference type="Pfam" id="PF13187">
    <property type="entry name" value="Fer4_9"/>
    <property type="match status" value="1"/>
</dbReference>
<evidence type="ECO:0000256" key="4">
    <source>
        <dbReference type="ARBA" id="ARBA00023004"/>
    </source>
</evidence>
<reference evidence="9 10" key="1">
    <citation type="journal article" date="2013" name="ISME J.">
        <title>A metabolic model for members of the genus Tetrasphaera involved in enhanced biological phosphorus removal.</title>
        <authorList>
            <person name="Kristiansen R."/>
            <person name="Nguyen H.T.T."/>
            <person name="Saunders A.M."/>
            <person name="Nielsen J.L."/>
            <person name="Wimmer R."/>
            <person name="Le V.Q."/>
            <person name="McIlroy S.J."/>
            <person name="Petrovski S."/>
            <person name="Seviour R.J."/>
            <person name="Calteau A."/>
            <person name="Nielsen K.L."/>
            <person name="Nielsen P.H."/>
        </authorList>
    </citation>
    <scope>NUCLEOTIDE SEQUENCE [LARGE SCALE GENOMIC DNA]</scope>
    <source>
        <strain evidence="9 10">T1-X7</strain>
    </source>
</reference>
<dbReference type="OrthoDB" id="9794954at2"/>
<dbReference type="GO" id="GO:0046872">
    <property type="term" value="F:metal ion binding"/>
    <property type="evidence" value="ECO:0007669"/>
    <property type="project" value="UniProtKB-KW"/>
</dbReference>
<evidence type="ECO:0000256" key="6">
    <source>
        <dbReference type="SAM" id="MobiDB-lite"/>
    </source>
</evidence>
<dbReference type="Gene3D" id="1.10.1060.10">
    <property type="entry name" value="Alpha-helical ferredoxin"/>
    <property type="match status" value="1"/>
</dbReference>
<sequence>MSVVQIVAVVVCLPVTAVAIALFVRTIRRMLAVFRLGQPDGTRTSEPGARTATLVREFLGHTRMSRKPVVAAAHWFTMISFGLLFFTLVTAFGQLFSPSWTIPWLGTFPPYEWLTDLFAWAGFLGILFLISVRQWIHPRGKEKPRRSRFFGSTFWQAYYVEYTILGVTICILTLRGLEYALDKAEGGDHATALHFPLTGWLGEIFSGATVHALETTIVVVAAVKILISVAWMITIALVPTMGVAWHRFLAFFNIWFKRNAHGRTALGPLKTMTVGGEPLDFENIEDLDEDAALGVGKVEDFTWKGLLDFSTCTECGRCQEQCPAWNTDKPLSPKMLMMTLRDHAAAKAPYLLASGAAGSAGETPPIAEVPLIGETGYAIDAPLTAYNPHGPDAVIDADVLWSCTTCGACVEQCPVDIEHVDHILDMRRYQNLIESAFPNELGGLFRNLENKGNPWGMGARARLDWAKDLPFEVKVVGEDIESLAEVDYLFWVGCAGAYEDRAKKTTRAVAELLDLAGVSFAVLGEGETCTGDSARRAGNEFLYQMLAMQNVEVLGEMGATKIVVTCAHCFNTIKNEYPQNGGQFEVVHHTQLLNRLVREKRLVPVARPGEEPVKSTARDAASTAQTVTYHDPCYLGRHNHVYTPPRELIGSLPGVELREMPRHGEKSFCCGAGGARMWMEEKLGTRINANRTEEALATGADRIAIGCPFCRVMLSDGLTAAQASGAREDVEVVDIAQMLLAAVRRGGPDAPEAEDATPEPAPVPTT</sequence>
<evidence type="ECO:0000259" key="8">
    <source>
        <dbReference type="PROSITE" id="PS51379"/>
    </source>
</evidence>
<dbReference type="InterPro" id="IPR009051">
    <property type="entry name" value="Helical_ferredxn"/>
</dbReference>
<dbReference type="STRING" id="1194083.BN12_1810002"/>
<organism evidence="9 10">
    <name type="scientific">Nostocoides japonicum T1-X7</name>
    <dbReference type="NCBI Taxonomy" id="1194083"/>
    <lineage>
        <taxon>Bacteria</taxon>
        <taxon>Bacillati</taxon>
        <taxon>Actinomycetota</taxon>
        <taxon>Actinomycetes</taxon>
        <taxon>Micrococcales</taxon>
        <taxon>Intrasporangiaceae</taxon>
        <taxon>Nostocoides</taxon>
    </lineage>
</organism>
<evidence type="ECO:0000313" key="10">
    <source>
        <dbReference type="Proteomes" id="UP000035721"/>
    </source>
</evidence>
<dbReference type="GO" id="GO:0016491">
    <property type="term" value="F:oxidoreductase activity"/>
    <property type="evidence" value="ECO:0007669"/>
    <property type="project" value="UniProtKB-KW"/>
</dbReference>
<feature type="transmembrane region" description="Helical" evidence="7">
    <location>
        <begin position="157"/>
        <end position="177"/>
    </location>
</feature>
<evidence type="ECO:0000313" key="9">
    <source>
        <dbReference type="EMBL" id="CCH77298.1"/>
    </source>
</evidence>
<gene>
    <name evidence="9" type="ORF">BN12_1810002</name>
</gene>
<evidence type="ECO:0000256" key="5">
    <source>
        <dbReference type="ARBA" id="ARBA00023014"/>
    </source>
</evidence>
<keyword evidence="1" id="KW-0004">4Fe-4S</keyword>
<feature type="domain" description="4Fe-4S ferredoxin-type" evidence="8">
    <location>
        <begin position="303"/>
        <end position="330"/>
    </location>
</feature>
<dbReference type="PROSITE" id="PS00198">
    <property type="entry name" value="4FE4S_FER_1"/>
    <property type="match status" value="1"/>
</dbReference>
<feature type="transmembrane region" description="Helical" evidence="7">
    <location>
        <begin position="117"/>
        <end position="136"/>
    </location>
</feature>